<dbReference type="GO" id="GO:0003700">
    <property type="term" value="F:DNA-binding transcription factor activity"/>
    <property type="evidence" value="ECO:0007669"/>
    <property type="project" value="InterPro"/>
</dbReference>
<dbReference type="Proteomes" id="UP000245506">
    <property type="component" value="Unassembled WGS sequence"/>
</dbReference>
<accession>A0A317C7X5</accession>
<dbReference type="EMBL" id="QGKL01000039">
    <property type="protein sequence ID" value="PWQ94745.1"/>
    <property type="molecule type" value="Genomic_DNA"/>
</dbReference>
<evidence type="ECO:0000256" key="1">
    <source>
        <dbReference type="ARBA" id="ARBA00023015"/>
    </source>
</evidence>
<dbReference type="PROSITE" id="PS50949">
    <property type="entry name" value="HTH_GNTR"/>
    <property type="match status" value="1"/>
</dbReference>
<protein>
    <submittedName>
        <fullName evidence="5">GntR family transcriptional regulator</fullName>
    </submittedName>
</protein>
<keyword evidence="3" id="KW-0804">Transcription</keyword>
<dbReference type="PANTHER" id="PTHR44846">
    <property type="entry name" value="MANNOSYL-D-GLYCERATE TRANSPORT/METABOLISM SYSTEM REPRESSOR MNGR-RELATED"/>
    <property type="match status" value="1"/>
</dbReference>
<evidence type="ECO:0000313" key="5">
    <source>
        <dbReference type="EMBL" id="PWQ94745.1"/>
    </source>
</evidence>
<dbReference type="SMART" id="SM00345">
    <property type="entry name" value="HTH_GNTR"/>
    <property type="match status" value="1"/>
</dbReference>
<comment type="caution">
    <text evidence="5">The sequence shown here is derived from an EMBL/GenBank/DDBJ whole genome shotgun (WGS) entry which is preliminary data.</text>
</comment>
<name>A0A317C7X5_9GAMM</name>
<gene>
    <name evidence="5" type="ORF">DKT75_15785</name>
</gene>
<dbReference type="AlphaFoldDB" id="A0A317C7X5"/>
<evidence type="ECO:0000259" key="4">
    <source>
        <dbReference type="PROSITE" id="PS50949"/>
    </source>
</evidence>
<dbReference type="OrthoDB" id="7173258at2"/>
<dbReference type="InterPro" id="IPR028978">
    <property type="entry name" value="Chorismate_lyase_/UTRA_dom_sf"/>
</dbReference>
<feature type="domain" description="HTH gntR-type" evidence="4">
    <location>
        <begin position="9"/>
        <end position="77"/>
    </location>
</feature>
<dbReference type="Pfam" id="PF07702">
    <property type="entry name" value="UTRA"/>
    <property type="match status" value="1"/>
</dbReference>
<keyword evidence="1" id="KW-0805">Transcription regulation</keyword>
<dbReference type="SUPFAM" id="SSF64288">
    <property type="entry name" value="Chorismate lyase-like"/>
    <property type="match status" value="1"/>
</dbReference>
<dbReference type="GO" id="GO:0045892">
    <property type="term" value="P:negative regulation of DNA-templated transcription"/>
    <property type="evidence" value="ECO:0007669"/>
    <property type="project" value="TreeGrafter"/>
</dbReference>
<dbReference type="Gene3D" id="1.10.10.10">
    <property type="entry name" value="Winged helix-like DNA-binding domain superfamily/Winged helix DNA-binding domain"/>
    <property type="match status" value="1"/>
</dbReference>
<dbReference type="InterPro" id="IPR036388">
    <property type="entry name" value="WH-like_DNA-bd_sf"/>
</dbReference>
<dbReference type="InterPro" id="IPR036390">
    <property type="entry name" value="WH_DNA-bd_sf"/>
</dbReference>
<sequence length="247" mass="27449">MNLNSQSPIPLYIQLAQRLRSGIESGVYTVDEKIPSENILADQFSIGRPTVRQATDLLVREGLLQRRRGSGTYVLPPPQKIDLFSLTGTTAALQKSKVASETQLLCKPVLLSADEVSTQSQLPAVLSQRELYTLQRLTSLNGKAALVEHMYLVADVFQGIENLDLENQSLSRVVSDEFHLHATAADQSFDICYPELKVAQALELESAQPALHVSRLLHFGDLQGAVYCDIYCRTDRFQFSQNITVTE</sequence>
<dbReference type="FunFam" id="1.10.10.10:FF:000079">
    <property type="entry name" value="GntR family transcriptional regulator"/>
    <property type="match status" value="1"/>
</dbReference>
<reference evidence="5 6" key="1">
    <citation type="submission" date="2018-05" db="EMBL/GenBank/DDBJ databases">
        <title>Leucothrix arctica sp. nov., isolated from Arctic seawater.</title>
        <authorList>
            <person name="Choi A."/>
            <person name="Baek K."/>
        </authorList>
    </citation>
    <scope>NUCLEOTIDE SEQUENCE [LARGE SCALE GENOMIC DNA]</scope>
    <source>
        <strain evidence="5 6">IMCC9719</strain>
    </source>
</reference>
<evidence type="ECO:0000256" key="3">
    <source>
        <dbReference type="ARBA" id="ARBA00023163"/>
    </source>
</evidence>
<dbReference type="PANTHER" id="PTHR44846:SF1">
    <property type="entry name" value="MANNOSYL-D-GLYCERATE TRANSPORT_METABOLISM SYSTEM REPRESSOR MNGR-RELATED"/>
    <property type="match status" value="1"/>
</dbReference>
<evidence type="ECO:0000256" key="2">
    <source>
        <dbReference type="ARBA" id="ARBA00023125"/>
    </source>
</evidence>
<dbReference type="Gene3D" id="3.40.1410.10">
    <property type="entry name" value="Chorismate lyase-like"/>
    <property type="match status" value="1"/>
</dbReference>
<dbReference type="PRINTS" id="PR00035">
    <property type="entry name" value="HTHGNTR"/>
</dbReference>
<keyword evidence="2" id="KW-0238">DNA-binding</keyword>
<organism evidence="5 6">
    <name type="scientific">Leucothrix arctica</name>
    <dbReference type="NCBI Taxonomy" id="1481894"/>
    <lineage>
        <taxon>Bacteria</taxon>
        <taxon>Pseudomonadati</taxon>
        <taxon>Pseudomonadota</taxon>
        <taxon>Gammaproteobacteria</taxon>
        <taxon>Thiotrichales</taxon>
        <taxon>Thiotrichaceae</taxon>
        <taxon>Leucothrix</taxon>
    </lineage>
</organism>
<proteinExistence type="predicted"/>
<keyword evidence="6" id="KW-1185">Reference proteome</keyword>
<dbReference type="InterPro" id="IPR050679">
    <property type="entry name" value="Bact_HTH_transcr_reg"/>
</dbReference>
<dbReference type="Pfam" id="PF00392">
    <property type="entry name" value="GntR"/>
    <property type="match status" value="1"/>
</dbReference>
<dbReference type="InterPro" id="IPR000524">
    <property type="entry name" value="Tscrpt_reg_HTH_GntR"/>
</dbReference>
<evidence type="ECO:0000313" key="6">
    <source>
        <dbReference type="Proteomes" id="UP000245506"/>
    </source>
</evidence>
<dbReference type="InterPro" id="IPR011663">
    <property type="entry name" value="UTRA"/>
</dbReference>
<dbReference type="GO" id="GO:0003677">
    <property type="term" value="F:DNA binding"/>
    <property type="evidence" value="ECO:0007669"/>
    <property type="project" value="UniProtKB-KW"/>
</dbReference>
<dbReference type="RefSeq" id="WP_109824447.1">
    <property type="nucleotide sequence ID" value="NZ_QGKL01000039.1"/>
</dbReference>
<dbReference type="SUPFAM" id="SSF46785">
    <property type="entry name" value="Winged helix' DNA-binding domain"/>
    <property type="match status" value="1"/>
</dbReference>
<dbReference type="SMART" id="SM00866">
    <property type="entry name" value="UTRA"/>
    <property type="match status" value="1"/>
</dbReference>
<dbReference type="CDD" id="cd07377">
    <property type="entry name" value="WHTH_GntR"/>
    <property type="match status" value="1"/>
</dbReference>